<reference evidence="1 2" key="1">
    <citation type="submission" date="2013-11" db="EMBL/GenBank/DDBJ databases">
        <title>The Genome Sequence of Phytophthora parasitica P1976.</title>
        <authorList>
            <consortium name="The Broad Institute Genomics Platform"/>
            <person name="Russ C."/>
            <person name="Tyler B."/>
            <person name="Panabieres F."/>
            <person name="Shan W."/>
            <person name="Tripathy S."/>
            <person name="Grunwald N."/>
            <person name="Machado M."/>
            <person name="Johnson C.S."/>
            <person name="Walker B."/>
            <person name="Young S."/>
            <person name="Zeng Q."/>
            <person name="Gargeya S."/>
            <person name="Fitzgerald M."/>
            <person name="Haas B."/>
            <person name="Abouelleil A."/>
            <person name="Allen A.W."/>
            <person name="Alvarado L."/>
            <person name="Arachchi H.M."/>
            <person name="Berlin A.M."/>
            <person name="Chapman S.B."/>
            <person name="Gainer-Dewar J."/>
            <person name="Goldberg J."/>
            <person name="Griggs A."/>
            <person name="Gujja S."/>
            <person name="Hansen M."/>
            <person name="Howarth C."/>
            <person name="Imamovic A."/>
            <person name="Ireland A."/>
            <person name="Larimer J."/>
            <person name="McCowan C."/>
            <person name="Murphy C."/>
            <person name="Pearson M."/>
            <person name="Poon T.W."/>
            <person name="Priest M."/>
            <person name="Roberts A."/>
            <person name="Saif S."/>
            <person name="Shea T."/>
            <person name="Sisk P."/>
            <person name="Sykes S."/>
            <person name="Wortman J."/>
            <person name="Nusbaum C."/>
            <person name="Birren B."/>
        </authorList>
    </citation>
    <scope>NUCLEOTIDE SEQUENCE [LARGE SCALE GENOMIC DNA]</scope>
    <source>
        <strain evidence="1 2">P1976</strain>
    </source>
</reference>
<evidence type="ECO:0000313" key="1">
    <source>
        <dbReference type="EMBL" id="ETO66130.1"/>
    </source>
</evidence>
<accession>A0A080ZHL9</accession>
<comment type="caution">
    <text evidence="1">The sequence shown here is derived from an EMBL/GenBank/DDBJ whole genome shotgun (WGS) entry which is preliminary data.</text>
</comment>
<gene>
    <name evidence="1" type="ORF">F444_16624</name>
</gene>
<dbReference type="AlphaFoldDB" id="A0A080ZHL9"/>
<proteinExistence type="predicted"/>
<evidence type="ECO:0000313" key="2">
    <source>
        <dbReference type="Proteomes" id="UP000028582"/>
    </source>
</evidence>
<name>A0A080ZHL9_PHYNI</name>
<protein>
    <submittedName>
        <fullName evidence="1">Uncharacterized protein</fullName>
    </submittedName>
</protein>
<dbReference type="EMBL" id="ANJA01003082">
    <property type="protein sequence ID" value="ETO66130.1"/>
    <property type="molecule type" value="Genomic_DNA"/>
</dbReference>
<sequence length="52" mass="6115">MLGHVFPFRSVFARSTRPSQLTSIASTGRWIKDEVRVHMETMVKVVRLPRFR</sequence>
<dbReference type="Proteomes" id="UP000028582">
    <property type="component" value="Unassembled WGS sequence"/>
</dbReference>
<organism evidence="1 2">
    <name type="scientific">Phytophthora nicotianae P1976</name>
    <dbReference type="NCBI Taxonomy" id="1317066"/>
    <lineage>
        <taxon>Eukaryota</taxon>
        <taxon>Sar</taxon>
        <taxon>Stramenopiles</taxon>
        <taxon>Oomycota</taxon>
        <taxon>Peronosporomycetes</taxon>
        <taxon>Peronosporales</taxon>
        <taxon>Peronosporaceae</taxon>
        <taxon>Phytophthora</taxon>
    </lineage>
</organism>